<dbReference type="Proteomes" id="UP001501153">
    <property type="component" value="Unassembled WGS sequence"/>
</dbReference>
<comment type="caution">
    <text evidence="1">The sequence shown here is derived from an EMBL/GenBank/DDBJ whole genome shotgun (WGS) entry which is preliminary data.</text>
</comment>
<evidence type="ECO:0000313" key="1">
    <source>
        <dbReference type="EMBL" id="GAA4348271.1"/>
    </source>
</evidence>
<name>A0ABP8HZI7_9BACT</name>
<dbReference type="EMBL" id="BAABGZ010000008">
    <property type="protein sequence ID" value="GAA4348271.1"/>
    <property type="molecule type" value="Genomic_DNA"/>
</dbReference>
<protein>
    <submittedName>
        <fullName evidence="1">Uncharacterized protein</fullName>
    </submittedName>
</protein>
<keyword evidence="2" id="KW-1185">Reference proteome</keyword>
<dbReference type="InterPro" id="IPR044935">
    <property type="entry name" value="DUF5086_sf"/>
</dbReference>
<proteinExistence type="predicted"/>
<evidence type="ECO:0000313" key="2">
    <source>
        <dbReference type="Proteomes" id="UP001501153"/>
    </source>
</evidence>
<organism evidence="1 2">
    <name type="scientific">Hymenobacter saemangeumensis</name>
    <dbReference type="NCBI Taxonomy" id="1084522"/>
    <lineage>
        <taxon>Bacteria</taxon>
        <taxon>Pseudomonadati</taxon>
        <taxon>Bacteroidota</taxon>
        <taxon>Cytophagia</taxon>
        <taxon>Cytophagales</taxon>
        <taxon>Hymenobacteraceae</taxon>
        <taxon>Hymenobacter</taxon>
    </lineage>
</organism>
<dbReference type="Gene3D" id="3.90.70.190">
    <property type="entry name" value="Domain of unknown function (DUF5086)"/>
    <property type="match status" value="1"/>
</dbReference>
<reference evidence="2" key="1">
    <citation type="journal article" date="2019" name="Int. J. Syst. Evol. Microbiol.">
        <title>The Global Catalogue of Microorganisms (GCM) 10K type strain sequencing project: providing services to taxonomists for standard genome sequencing and annotation.</title>
        <authorList>
            <consortium name="The Broad Institute Genomics Platform"/>
            <consortium name="The Broad Institute Genome Sequencing Center for Infectious Disease"/>
            <person name="Wu L."/>
            <person name="Ma J."/>
        </authorList>
    </citation>
    <scope>NUCLEOTIDE SEQUENCE [LARGE SCALE GENOMIC DNA]</scope>
    <source>
        <strain evidence="2">JCM 17923</strain>
    </source>
</reference>
<accession>A0ABP8HZI7</accession>
<gene>
    <name evidence="1" type="ORF">GCM10023185_04060</name>
</gene>
<sequence length="141" mass="15866">MDSEKSRLREATKSKYQVGQVWAYNTRPSEPDAKLTIVKIEGQDSIGNIIHIYVSNVKVKTSIKPEKYSETISHMPFSEAAMDSSVTKQLGIVKSLPEYSEGYNEWRQSFDAGNAGVFSITVGKAVEYMERTMLEGHQPEQ</sequence>